<dbReference type="Gene3D" id="3.40.50.620">
    <property type="entry name" value="HUPs"/>
    <property type="match status" value="1"/>
</dbReference>
<evidence type="ECO:0000313" key="4">
    <source>
        <dbReference type="EMBL" id="MCA9381779.1"/>
    </source>
</evidence>
<dbReference type="InterPro" id="IPR004821">
    <property type="entry name" value="Cyt_trans-like"/>
</dbReference>
<dbReference type="Proteomes" id="UP000782843">
    <property type="component" value="Unassembled WGS sequence"/>
</dbReference>
<dbReference type="PANTHER" id="PTHR43793">
    <property type="entry name" value="FAD SYNTHASE"/>
    <property type="match status" value="1"/>
</dbReference>
<reference evidence="4" key="1">
    <citation type="submission" date="2020-04" db="EMBL/GenBank/DDBJ databases">
        <authorList>
            <person name="Zhang T."/>
        </authorList>
    </citation>
    <scope>NUCLEOTIDE SEQUENCE</scope>
    <source>
        <strain evidence="4">HKST-UBA10</strain>
    </source>
</reference>
<feature type="domain" description="Cytidyltransferase-like" evidence="3">
    <location>
        <begin position="29"/>
        <end position="125"/>
    </location>
</feature>
<evidence type="ECO:0000259" key="3">
    <source>
        <dbReference type="Pfam" id="PF01467"/>
    </source>
</evidence>
<dbReference type="GO" id="GO:0016779">
    <property type="term" value="F:nucleotidyltransferase activity"/>
    <property type="evidence" value="ECO:0007669"/>
    <property type="project" value="UniProtKB-KW"/>
</dbReference>
<reference evidence="4" key="2">
    <citation type="journal article" date="2021" name="Microbiome">
        <title>Successional dynamics and alternative stable states in a saline activated sludge microbial community over 9 years.</title>
        <authorList>
            <person name="Wang Y."/>
            <person name="Ye J."/>
            <person name="Ju F."/>
            <person name="Liu L."/>
            <person name="Boyd J.A."/>
            <person name="Deng Y."/>
            <person name="Parks D.H."/>
            <person name="Jiang X."/>
            <person name="Yin X."/>
            <person name="Woodcroft B.J."/>
            <person name="Tyson G.W."/>
            <person name="Hugenholtz P."/>
            <person name="Polz M.F."/>
            <person name="Zhang T."/>
        </authorList>
    </citation>
    <scope>NUCLEOTIDE SEQUENCE</scope>
    <source>
        <strain evidence="4">HKST-UBA10</strain>
    </source>
</reference>
<evidence type="ECO:0000256" key="1">
    <source>
        <dbReference type="ARBA" id="ARBA00022679"/>
    </source>
</evidence>
<dbReference type="PANTHER" id="PTHR43793:SF1">
    <property type="entry name" value="FAD SYNTHASE"/>
    <property type="match status" value="1"/>
</dbReference>
<dbReference type="InterPro" id="IPR014729">
    <property type="entry name" value="Rossmann-like_a/b/a_fold"/>
</dbReference>
<dbReference type="NCBIfam" id="TIGR00125">
    <property type="entry name" value="cyt_tran_rel"/>
    <property type="match status" value="1"/>
</dbReference>
<dbReference type="InterPro" id="IPR050385">
    <property type="entry name" value="Archaeal_FAD_synthase"/>
</dbReference>
<dbReference type="EMBL" id="JAGQLG010000001">
    <property type="protein sequence ID" value="MCA9381779.1"/>
    <property type="molecule type" value="Genomic_DNA"/>
</dbReference>
<proteinExistence type="predicted"/>
<evidence type="ECO:0000313" key="5">
    <source>
        <dbReference type="Proteomes" id="UP000782843"/>
    </source>
</evidence>
<dbReference type="SUPFAM" id="SSF52374">
    <property type="entry name" value="Nucleotidylyl transferase"/>
    <property type="match status" value="1"/>
</dbReference>
<keyword evidence="2 4" id="KW-0548">Nucleotidyltransferase</keyword>
<organism evidence="4 5">
    <name type="scientific">Candidatus Dojkabacteria bacterium</name>
    <dbReference type="NCBI Taxonomy" id="2099670"/>
    <lineage>
        <taxon>Bacteria</taxon>
        <taxon>Candidatus Dojkabacteria</taxon>
    </lineage>
</organism>
<evidence type="ECO:0000256" key="2">
    <source>
        <dbReference type="ARBA" id="ARBA00022695"/>
    </source>
</evidence>
<comment type="caution">
    <text evidence="4">The sequence shown here is derived from an EMBL/GenBank/DDBJ whole genome shotgun (WGS) entry which is preliminary data.</text>
</comment>
<dbReference type="AlphaFoldDB" id="A0A955RHN3"/>
<protein>
    <submittedName>
        <fullName evidence="4">Adenylyltransferase/cytidyltransferase family protein</fullName>
    </submittedName>
</protein>
<sequence>MKYSNVLSLNTILRITHDFHKGGKVIGVTHGAFDLFHPGHLYLLEEAAKKCDFLVVGVESDEHVKSYKSYKRPIIDEKSRLQIISGIECVDAVFLNNLTFDSETFTSLYKEMHADLVISGNDFGYEDRLRMQAERAGAKAVSIKSRVHDPTTIIIKRVVELYSEEIVDV</sequence>
<keyword evidence="1" id="KW-0808">Transferase</keyword>
<accession>A0A955RHN3</accession>
<dbReference type="Pfam" id="PF01467">
    <property type="entry name" value="CTP_transf_like"/>
    <property type="match status" value="1"/>
</dbReference>
<name>A0A955RHN3_9BACT</name>
<gene>
    <name evidence="4" type="ORF">KC660_00025</name>
</gene>